<proteinExistence type="inferred from homology"/>
<reference evidence="3" key="1">
    <citation type="submission" date="2023-08" db="EMBL/GenBank/DDBJ databases">
        <authorList>
            <person name="Messyasz A."/>
            <person name="Mannisto M.K."/>
            <person name="Kerkhof L.J."/>
            <person name="Haggblom M."/>
        </authorList>
    </citation>
    <scope>NUCLEOTIDE SEQUENCE</scope>
    <source>
        <strain evidence="3">M8UP23</strain>
    </source>
</reference>
<dbReference type="SUPFAM" id="SSF55961">
    <property type="entry name" value="Bet v1-like"/>
    <property type="match status" value="1"/>
</dbReference>
<evidence type="ECO:0000313" key="3">
    <source>
        <dbReference type="EMBL" id="XCB28139.1"/>
    </source>
</evidence>
<reference evidence="3" key="2">
    <citation type="journal article" date="2024" name="Environ. Microbiol.">
        <title>Genome analysis and description of Tunturibacter gen. nov. expands the diversity of Terriglobia in tundra soils.</title>
        <authorList>
            <person name="Messyasz A."/>
            <person name="Mannisto M.K."/>
            <person name="Kerkhof L.J."/>
            <person name="Haggblom M.M."/>
        </authorList>
    </citation>
    <scope>NUCLEOTIDE SEQUENCE</scope>
    <source>
        <strain evidence="3">M8UP23</strain>
    </source>
</reference>
<dbReference type="CDD" id="cd08900">
    <property type="entry name" value="SRPBCC_CalC_Aha1-like_7"/>
    <property type="match status" value="1"/>
</dbReference>
<dbReference type="AlphaFoldDB" id="A0AAU7ZHZ0"/>
<evidence type="ECO:0000256" key="1">
    <source>
        <dbReference type="ARBA" id="ARBA00006817"/>
    </source>
</evidence>
<protein>
    <submittedName>
        <fullName evidence="3">SRPBCC family protein</fullName>
    </submittedName>
</protein>
<dbReference type="InterPro" id="IPR023393">
    <property type="entry name" value="START-like_dom_sf"/>
</dbReference>
<name>A0AAU7ZHZ0_9BACT</name>
<dbReference type="EMBL" id="CP132932">
    <property type="protein sequence ID" value="XCB28139.1"/>
    <property type="molecule type" value="Genomic_DNA"/>
</dbReference>
<organism evidence="3">
    <name type="scientific">Tunturiibacter empetritectus</name>
    <dbReference type="NCBI Taxonomy" id="3069691"/>
    <lineage>
        <taxon>Bacteria</taxon>
        <taxon>Pseudomonadati</taxon>
        <taxon>Acidobacteriota</taxon>
        <taxon>Terriglobia</taxon>
        <taxon>Terriglobales</taxon>
        <taxon>Acidobacteriaceae</taxon>
        <taxon>Tunturiibacter</taxon>
    </lineage>
</organism>
<accession>A0AAU7ZHZ0</accession>
<gene>
    <name evidence="3" type="ORF">RBB75_07410</name>
</gene>
<dbReference type="KEGG" id="temp:RBB75_07410"/>
<dbReference type="Gene3D" id="3.30.530.20">
    <property type="match status" value="1"/>
</dbReference>
<dbReference type="InterPro" id="IPR013538">
    <property type="entry name" value="ASHA1/2-like_C"/>
</dbReference>
<sequence>MENSTVIHNTFQIERKLKASPERVFAAFADEAIKRRWFFGGSPHSVEHYELDFKVGGRERTQKKMEPGTPVSGKTLVNETVYEDIVPARRIVTAYRMSFDGKPFSASLATIELVPAGSGTDLVFTHQGAYFEGADGPEMRKGGWESLLDKLVKELGEAA</sequence>
<comment type="similarity">
    <text evidence="1">Belongs to the AHA1 family.</text>
</comment>
<dbReference type="Pfam" id="PF08327">
    <property type="entry name" value="AHSA1"/>
    <property type="match status" value="1"/>
</dbReference>
<evidence type="ECO:0000259" key="2">
    <source>
        <dbReference type="Pfam" id="PF08327"/>
    </source>
</evidence>
<dbReference type="RefSeq" id="WP_353070045.1">
    <property type="nucleotide sequence ID" value="NZ_CP132932.1"/>
</dbReference>
<feature type="domain" description="Activator of Hsp90 ATPase homologue 1/2-like C-terminal" evidence="2">
    <location>
        <begin position="18"/>
        <end position="155"/>
    </location>
</feature>